<dbReference type="InterPro" id="IPR012280">
    <property type="entry name" value="Semialdhyde_DH_dimer_dom"/>
</dbReference>
<keyword evidence="4" id="KW-1185">Reference proteome</keyword>
<dbReference type="Proteomes" id="UP000463939">
    <property type="component" value="Chromosome"/>
</dbReference>
<dbReference type="InterPro" id="IPR036291">
    <property type="entry name" value="NAD(P)-bd_dom_sf"/>
</dbReference>
<dbReference type="GO" id="GO:0008652">
    <property type="term" value="P:amino acid biosynthetic process"/>
    <property type="evidence" value="ECO:0007669"/>
    <property type="project" value="InterPro"/>
</dbReference>
<proteinExistence type="inferred from homology"/>
<evidence type="ECO:0000256" key="1">
    <source>
        <dbReference type="ARBA" id="ARBA00010584"/>
    </source>
</evidence>
<evidence type="ECO:0000313" key="4">
    <source>
        <dbReference type="Proteomes" id="UP000463939"/>
    </source>
</evidence>
<dbReference type="SUPFAM" id="SSF51735">
    <property type="entry name" value="NAD(P)-binding Rossmann-fold domains"/>
    <property type="match status" value="1"/>
</dbReference>
<reference evidence="4" key="1">
    <citation type="submission" date="2019-11" db="EMBL/GenBank/DDBJ databases">
        <title>Isolation and characterization of a novel species in the genus Sulfuriferula.</title>
        <authorList>
            <person name="Mochizuki J."/>
            <person name="Kojima H."/>
            <person name="Fukui M."/>
        </authorList>
    </citation>
    <scope>NUCLEOTIDE SEQUENCE [LARGE SCALE GENOMIC DNA]</scope>
    <source>
        <strain evidence="4">SGTM</strain>
    </source>
</reference>
<gene>
    <name evidence="3" type="primary">usg</name>
    <name evidence="3" type="ORF">SFSGTM_25030</name>
</gene>
<dbReference type="PIRSF" id="PIRSF000148">
    <property type="entry name" value="ASA_dh"/>
    <property type="match status" value="1"/>
</dbReference>
<dbReference type="Gene3D" id="3.40.50.720">
    <property type="entry name" value="NAD(P)-binding Rossmann-like Domain"/>
    <property type="match status" value="1"/>
</dbReference>
<dbReference type="GO" id="GO:0046983">
    <property type="term" value="F:protein dimerization activity"/>
    <property type="evidence" value="ECO:0007669"/>
    <property type="project" value="InterPro"/>
</dbReference>
<dbReference type="Pfam" id="PF01118">
    <property type="entry name" value="Semialdhyde_dh"/>
    <property type="match status" value="1"/>
</dbReference>
<dbReference type="CDD" id="cd17894">
    <property type="entry name" value="ASADH_USG1_N"/>
    <property type="match status" value="1"/>
</dbReference>
<dbReference type="CDD" id="cd18131">
    <property type="entry name" value="ASADH_C_bac_euk_like"/>
    <property type="match status" value="1"/>
</dbReference>
<dbReference type="AlphaFoldDB" id="A0A809RJY3"/>
<dbReference type="NCBIfam" id="NF011456">
    <property type="entry name" value="PRK14874.1"/>
    <property type="match status" value="1"/>
</dbReference>
<dbReference type="KEGG" id="sniv:SFSGTM_25030"/>
<dbReference type="EMBL" id="AP021881">
    <property type="protein sequence ID" value="BBP01795.1"/>
    <property type="molecule type" value="Genomic_DNA"/>
</dbReference>
<dbReference type="GO" id="GO:0016620">
    <property type="term" value="F:oxidoreductase activity, acting on the aldehyde or oxo group of donors, NAD or NADP as acceptor"/>
    <property type="evidence" value="ECO:0007669"/>
    <property type="project" value="InterPro"/>
</dbReference>
<feature type="domain" description="Semialdehyde dehydrogenase NAD-binding" evidence="2">
    <location>
        <begin position="7"/>
        <end position="122"/>
    </location>
</feature>
<accession>A0A809RJY3</accession>
<protein>
    <submittedName>
        <fullName evidence="3">Aspartate-semialdehyde dehydrogenase</fullName>
    </submittedName>
</protein>
<dbReference type="GO" id="GO:0051287">
    <property type="term" value="F:NAD binding"/>
    <property type="evidence" value="ECO:0007669"/>
    <property type="project" value="InterPro"/>
</dbReference>
<organism evidence="3 4">
    <name type="scientific">Sulfuriferula nivalis</name>
    <dbReference type="NCBI Taxonomy" id="2675298"/>
    <lineage>
        <taxon>Bacteria</taxon>
        <taxon>Pseudomonadati</taxon>
        <taxon>Pseudomonadota</taxon>
        <taxon>Betaproteobacteria</taxon>
        <taxon>Nitrosomonadales</taxon>
        <taxon>Sulfuricellaceae</taxon>
        <taxon>Sulfuriferula</taxon>
    </lineage>
</organism>
<dbReference type="SUPFAM" id="SSF55347">
    <property type="entry name" value="Glyceraldehyde-3-phosphate dehydrogenase-like, C-terminal domain"/>
    <property type="match status" value="1"/>
</dbReference>
<comment type="similarity">
    <text evidence="1">Belongs to the aspartate-semialdehyde dehydrogenase family.</text>
</comment>
<dbReference type="Gene3D" id="3.30.360.10">
    <property type="entry name" value="Dihydrodipicolinate Reductase, domain 2"/>
    <property type="match status" value="1"/>
</dbReference>
<dbReference type="PANTHER" id="PTHR46278:SF2">
    <property type="entry name" value="ASPARTATE-SEMIALDEHYDE DEHYDROGENASE"/>
    <property type="match status" value="1"/>
</dbReference>
<dbReference type="PANTHER" id="PTHR46278">
    <property type="entry name" value="DEHYDROGENASE, PUTATIVE-RELATED"/>
    <property type="match status" value="1"/>
</dbReference>
<dbReference type="RefSeq" id="WP_162085520.1">
    <property type="nucleotide sequence ID" value="NZ_AP021881.1"/>
</dbReference>
<evidence type="ECO:0000259" key="2">
    <source>
        <dbReference type="SMART" id="SM00859"/>
    </source>
</evidence>
<dbReference type="SMART" id="SM00859">
    <property type="entry name" value="Semialdhyde_dh"/>
    <property type="match status" value="1"/>
</dbReference>
<sequence>MSAAVLNIAVLGVTTLVGEAVLAHLAEAEIGLGQLYMLSTGEAVGSELQFKYQDKIVTDVDDFDFSLVQVAIFAASAELSARIAPVAVAAGCVVIDTSPHFRQDSGVPLVVVGVNEAVLTDSGKLSIIASPCAVSMHLALSLKPLASEFGLVSVNVSTYQSVSGSGRAGVDELAEQTRAIFSLNETENNVYSKRISFNILPQVGDLMDNGYSIEEMKLINETQKVLALPDLVVNPTAVRVPVFYGHGQSVQVITSKPVSVGLSTALWQQQTGVLVADAEDGVYPTPVDVVGCDDVFVGRIRGAMGSQPGLNYWLVADNIHSGVALNSVRIVNVLKDLL</sequence>
<dbReference type="InterPro" id="IPR000534">
    <property type="entry name" value="Semialdehyde_DH_NAD-bd"/>
</dbReference>
<evidence type="ECO:0000313" key="3">
    <source>
        <dbReference type="EMBL" id="BBP01795.1"/>
    </source>
</evidence>
<dbReference type="Pfam" id="PF02774">
    <property type="entry name" value="Semialdhyde_dhC"/>
    <property type="match status" value="1"/>
</dbReference>
<name>A0A809RJY3_9PROT</name>